<accession>Q4DTK8</accession>
<dbReference type="AlphaFoldDB" id="Q4DTK8"/>
<dbReference type="Proteomes" id="UP000002296">
    <property type="component" value="Unassembled WGS sequence"/>
</dbReference>
<dbReference type="EMBL" id="AAHK01000186">
    <property type="protein sequence ID" value="EAN95864.1"/>
    <property type="molecule type" value="Genomic_DNA"/>
</dbReference>
<comment type="caution">
    <text evidence="2">The sequence shown here is derived from an EMBL/GenBank/DDBJ whole genome shotgun (WGS) entry which is preliminary data.</text>
</comment>
<dbReference type="GeneID" id="3549767"/>
<reference evidence="2 3" key="1">
    <citation type="journal article" date="2005" name="Science">
        <title>The genome sequence of Trypanosoma cruzi, etiologic agent of Chagas disease.</title>
        <authorList>
            <person name="El-Sayed N.M."/>
            <person name="Myler P.J."/>
            <person name="Bartholomeu D.C."/>
            <person name="Nilsson D."/>
            <person name="Aggarwal G."/>
            <person name="Tran A.N."/>
            <person name="Ghedin E."/>
            <person name="Worthey E.A."/>
            <person name="Delcher A.L."/>
            <person name="Blandin G."/>
            <person name="Westenberger S.J."/>
            <person name="Caler E."/>
            <person name="Cerqueira G.C."/>
            <person name="Branche C."/>
            <person name="Haas B."/>
            <person name="Anupama A."/>
            <person name="Arner E."/>
            <person name="Aslund L."/>
            <person name="Attipoe P."/>
            <person name="Bontempi E."/>
            <person name="Bringaud F."/>
            <person name="Burton P."/>
            <person name="Cadag E."/>
            <person name="Campbell D.A."/>
            <person name="Carrington M."/>
            <person name="Crabtree J."/>
            <person name="Darban H."/>
            <person name="da Silveira J.F."/>
            <person name="de Jong P."/>
            <person name="Edwards K."/>
            <person name="Englund P.T."/>
            <person name="Fazelina G."/>
            <person name="Feldblyum T."/>
            <person name="Ferella M."/>
            <person name="Frasch A.C."/>
            <person name="Gull K."/>
            <person name="Horn D."/>
            <person name="Hou L."/>
            <person name="Huang Y."/>
            <person name="Kindlund E."/>
            <person name="Klingbeil M."/>
            <person name="Kluge S."/>
            <person name="Koo H."/>
            <person name="Lacerda D."/>
            <person name="Levin M.J."/>
            <person name="Lorenzi H."/>
            <person name="Louie T."/>
            <person name="Machado C.R."/>
            <person name="McCulloch R."/>
            <person name="McKenna A."/>
            <person name="Mizuno Y."/>
            <person name="Mottram J.C."/>
            <person name="Nelson S."/>
            <person name="Ochaya S."/>
            <person name="Osoegawa K."/>
            <person name="Pai G."/>
            <person name="Parsons M."/>
            <person name="Pentony M."/>
            <person name="Pettersson U."/>
            <person name="Pop M."/>
            <person name="Ramirez J.L."/>
            <person name="Rinta J."/>
            <person name="Robertson L."/>
            <person name="Salzberg S.L."/>
            <person name="Sanchez D.O."/>
            <person name="Seyler A."/>
            <person name="Sharma R."/>
            <person name="Shetty J."/>
            <person name="Simpson A.J."/>
            <person name="Sisk E."/>
            <person name="Tammi M.T."/>
            <person name="Tarleton R."/>
            <person name="Teixeira S."/>
            <person name="Van Aken S."/>
            <person name="Vogt C."/>
            <person name="Ward P.N."/>
            <person name="Wickstead B."/>
            <person name="Wortman J."/>
            <person name="White O."/>
            <person name="Fraser C.M."/>
            <person name="Stuart K.D."/>
            <person name="Andersson B."/>
        </authorList>
    </citation>
    <scope>NUCLEOTIDE SEQUENCE [LARGE SCALE GENOMIC DNA]</scope>
    <source>
        <strain evidence="2 3">CL Brener</strain>
    </source>
</reference>
<evidence type="ECO:0000256" key="1">
    <source>
        <dbReference type="SAM" id="Phobius"/>
    </source>
</evidence>
<evidence type="ECO:0000313" key="3">
    <source>
        <dbReference type="Proteomes" id="UP000002296"/>
    </source>
</evidence>
<dbReference type="PaxDb" id="353153-Q4DTK8"/>
<dbReference type="RefSeq" id="XP_817715.1">
    <property type="nucleotide sequence ID" value="XM_812622.1"/>
</dbReference>
<keyword evidence="1" id="KW-0812">Transmembrane</keyword>
<organism evidence="2 3">
    <name type="scientific">Trypanosoma cruzi (strain CL Brener)</name>
    <dbReference type="NCBI Taxonomy" id="353153"/>
    <lineage>
        <taxon>Eukaryota</taxon>
        <taxon>Discoba</taxon>
        <taxon>Euglenozoa</taxon>
        <taxon>Kinetoplastea</taxon>
        <taxon>Metakinetoplastina</taxon>
        <taxon>Trypanosomatida</taxon>
        <taxon>Trypanosomatidae</taxon>
        <taxon>Trypanosoma</taxon>
        <taxon>Schizotrypanum</taxon>
    </lineage>
</organism>
<keyword evidence="1" id="KW-0472">Membrane</keyword>
<proteinExistence type="predicted"/>
<dbReference type="VEuPathDB" id="TriTrypDB:TcCLB.511149.170"/>
<feature type="transmembrane region" description="Helical" evidence="1">
    <location>
        <begin position="86"/>
        <end position="111"/>
    </location>
</feature>
<keyword evidence="3" id="KW-1185">Reference proteome</keyword>
<dbReference type="InParanoid" id="Q4DTK8"/>
<protein>
    <submittedName>
        <fullName evidence="2">Uncharacterized protein</fullName>
    </submittedName>
</protein>
<evidence type="ECO:0000313" key="2">
    <source>
        <dbReference type="EMBL" id="EAN95864.1"/>
    </source>
</evidence>
<dbReference type="KEGG" id="tcr:511149.170"/>
<gene>
    <name evidence="2" type="ORF">Tc00.1047053511149.170</name>
</gene>
<sequence length="137" mass="14332">MAVGFCATSWMDEGSLAVVAGVVGARSVCVTAAGSAGDVSGDADAVVVPVDVSCAPSDGSLSYRVHGSVWRGRSVLLPVLRLSMRIMLSVALMCACIAGMVSWVLCVMWPMRCTHVATVLPAVQRKRKGPPLPSRRM</sequence>
<keyword evidence="1" id="KW-1133">Transmembrane helix</keyword>
<name>Q4DTK8_TRYCC</name>